<proteinExistence type="inferred from homology"/>
<feature type="transmembrane region" description="Helical" evidence="7">
    <location>
        <begin position="34"/>
        <end position="55"/>
    </location>
</feature>
<evidence type="ECO:0000256" key="1">
    <source>
        <dbReference type="ARBA" id="ARBA00004141"/>
    </source>
</evidence>
<feature type="transmembrane region" description="Helical" evidence="7">
    <location>
        <begin position="108"/>
        <end position="130"/>
    </location>
</feature>
<dbReference type="Proteomes" id="UP000824596">
    <property type="component" value="Unassembled WGS sequence"/>
</dbReference>
<evidence type="ECO:0000259" key="8">
    <source>
        <dbReference type="Pfam" id="PF20684"/>
    </source>
</evidence>
<evidence type="ECO:0000256" key="4">
    <source>
        <dbReference type="ARBA" id="ARBA00023136"/>
    </source>
</evidence>
<comment type="similarity">
    <text evidence="5">Belongs to the SAT4 family.</text>
</comment>
<feature type="transmembrane region" description="Helical" evidence="7">
    <location>
        <begin position="187"/>
        <end position="213"/>
    </location>
</feature>
<dbReference type="PANTHER" id="PTHR33048:SF47">
    <property type="entry name" value="INTEGRAL MEMBRANE PROTEIN-RELATED"/>
    <property type="match status" value="1"/>
</dbReference>
<protein>
    <recommendedName>
        <fullName evidence="8">Rhodopsin domain-containing protein</fullName>
    </recommendedName>
</protein>
<keyword evidence="10" id="KW-1185">Reference proteome</keyword>
<evidence type="ECO:0000256" key="3">
    <source>
        <dbReference type="ARBA" id="ARBA00022989"/>
    </source>
</evidence>
<dbReference type="RefSeq" id="XP_044725387.1">
    <property type="nucleotide sequence ID" value="XM_044858987.1"/>
</dbReference>
<feature type="domain" description="Rhodopsin" evidence="8">
    <location>
        <begin position="55"/>
        <end position="287"/>
    </location>
</feature>
<evidence type="ECO:0000256" key="2">
    <source>
        <dbReference type="ARBA" id="ARBA00022692"/>
    </source>
</evidence>
<evidence type="ECO:0000256" key="5">
    <source>
        <dbReference type="ARBA" id="ARBA00038359"/>
    </source>
</evidence>
<feature type="region of interest" description="Disordered" evidence="6">
    <location>
        <begin position="306"/>
        <end position="328"/>
    </location>
</feature>
<sequence length="390" mass="42749">MDGLGGLDLCKVPAQTPPDGHSANFLDPESLQSAVTAVGVAMTALSLLFTTIRVFVNFRKLHAADYFAVVGTVLIIGFTVLTVAFGRYQRHQWDVPACWFNAEYMKFLFAQMTIFGPAVFFAKAAIFLMYLQFFSIHRPMRFAVYVGLFIAAGTYLTSVAIAAYFGAPRPGHTWESLFASELPLRESVYGVVQGSIAICMDIYIFILPLPILVKLKMSRSKRLQLISLFGTALIAVIASVVALVYRTKLLRIDDTTWNQACTSIAVLIENNVAIVVGAMPAFASFLRIHVSDLVLFRSLRSKLRPNGNSGFSPSNSKASSPKKELATIGSPPRQRLYYELSETALVKSQTTVCSRGHGDGFPESQVGKFGILRSTEVTQKSRPQSDSSSV</sequence>
<dbReference type="InterPro" id="IPR052337">
    <property type="entry name" value="SAT4-like"/>
</dbReference>
<evidence type="ECO:0000313" key="9">
    <source>
        <dbReference type="EMBL" id="KAH0967874.1"/>
    </source>
</evidence>
<keyword evidence="2 7" id="KW-0812">Transmembrane</keyword>
<feature type="transmembrane region" description="Helical" evidence="7">
    <location>
        <begin position="67"/>
        <end position="88"/>
    </location>
</feature>
<gene>
    <name evidence="9" type="ORF">HRG_00516</name>
</gene>
<dbReference type="PANTHER" id="PTHR33048">
    <property type="entry name" value="PTH11-LIKE INTEGRAL MEMBRANE PROTEIN (AFU_ORTHOLOGUE AFUA_5G11245)"/>
    <property type="match status" value="1"/>
</dbReference>
<feature type="transmembrane region" description="Helical" evidence="7">
    <location>
        <begin position="225"/>
        <end position="245"/>
    </location>
</feature>
<dbReference type="GO" id="GO:0016020">
    <property type="term" value="C:membrane"/>
    <property type="evidence" value="ECO:0007669"/>
    <property type="project" value="UniProtKB-SubCell"/>
</dbReference>
<dbReference type="Pfam" id="PF20684">
    <property type="entry name" value="Fung_rhodopsin"/>
    <property type="match status" value="1"/>
</dbReference>
<comment type="caution">
    <text evidence="9">The sequence shown here is derived from an EMBL/GenBank/DDBJ whole genome shotgun (WGS) entry which is preliminary data.</text>
</comment>
<dbReference type="GeneID" id="68349645"/>
<feature type="transmembrane region" description="Helical" evidence="7">
    <location>
        <begin position="142"/>
        <end position="167"/>
    </location>
</feature>
<reference evidence="9" key="1">
    <citation type="submission" date="2021-09" db="EMBL/GenBank/DDBJ databases">
        <title>A high-quality genome of the endoparasitic fungus Hirsutella rhossiliensis with a comparison of Hirsutella genomes reveals transposable elements contributing to genome size variation.</title>
        <authorList>
            <person name="Lin R."/>
            <person name="Jiao Y."/>
            <person name="Sun X."/>
            <person name="Ling J."/>
            <person name="Xie B."/>
            <person name="Cheng X."/>
        </authorList>
    </citation>
    <scope>NUCLEOTIDE SEQUENCE</scope>
    <source>
        <strain evidence="9">HR02</strain>
    </source>
</reference>
<dbReference type="InterPro" id="IPR049326">
    <property type="entry name" value="Rhodopsin_dom_fungi"/>
</dbReference>
<accession>A0A9P8N8V8</accession>
<feature type="compositionally biased region" description="Low complexity" evidence="6">
    <location>
        <begin position="306"/>
        <end position="319"/>
    </location>
</feature>
<evidence type="ECO:0000313" key="10">
    <source>
        <dbReference type="Proteomes" id="UP000824596"/>
    </source>
</evidence>
<feature type="transmembrane region" description="Helical" evidence="7">
    <location>
        <begin position="272"/>
        <end position="296"/>
    </location>
</feature>
<dbReference type="AlphaFoldDB" id="A0A9P8N8V8"/>
<comment type="subcellular location">
    <subcellularLocation>
        <location evidence="1">Membrane</location>
        <topology evidence="1">Multi-pass membrane protein</topology>
    </subcellularLocation>
</comment>
<evidence type="ECO:0000256" key="7">
    <source>
        <dbReference type="SAM" id="Phobius"/>
    </source>
</evidence>
<keyword evidence="3 7" id="KW-1133">Transmembrane helix</keyword>
<keyword evidence="4 7" id="KW-0472">Membrane</keyword>
<dbReference type="EMBL" id="JAIZPD010000001">
    <property type="protein sequence ID" value="KAH0967874.1"/>
    <property type="molecule type" value="Genomic_DNA"/>
</dbReference>
<dbReference type="OrthoDB" id="5329176at2759"/>
<organism evidence="9 10">
    <name type="scientific">Hirsutella rhossiliensis</name>
    <dbReference type="NCBI Taxonomy" id="111463"/>
    <lineage>
        <taxon>Eukaryota</taxon>
        <taxon>Fungi</taxon>
        <taxon>Dikarya</taxon>
        <taxon>Ascomycota</taxon>
        <taxon>Pezizomycotina</taxon>
        <taxon>Sordariomycetes</taxon>
        <taxon>Hypocreomycetidae</taxon>
        <taxon>Hypocreales</taxon>
        <taxon>Ophiocordycipitaceae</taxon>
        <taxon>Hirsutella</taxon>
    </lineage>
</organism>
<evidence type="ECO:0000256" key="6">
    <source>
        <dbReference type="SAM" id="MobiDB-lite"/>
    </source>
</evidence>
<name>A0A9P8N8V8_9HYPO</name>